<sequence>MATENWVIKEQSPWAQAKEPTPDAAEVMLPAMDMSPDDAAKAAEQSRRFSVPPTLLAGAPDPDLQRRAEIEDAGKQLEASPKLKNWVSQQTSPFAAIVRDDLENMSKMDQAIHGFGDYVLRTIGGEGMGRLQQGVYGGLAAPADLLAWGVPKTQPLADALHAASAAGGQWADTYGVAAGEYSGIGKDVASGISSMWNSLLLMPLGVEQQGAQALTKLAQFALPSIKALLPMGLQTAGLEYQNATDAGLGGGQAALYAGQQGAIEMVTEALPFGQLLHDAKFGSPFLATLGKQLIEENLGEQVATHWQDLNEWLYLHPEKSVGDYLSERKDVAISTAIATTFATGLQTGLFTAAARGMRNDDRDKEAADRAAQHAEILANLGKLSSASQVRQRDMQTFESYVQSVADGSPVESVYISANALMQSGKAEKLAELSPTVAEQLNDAIATGGDIRIPVAEVFGRLGDNAADLLPDLKTGPNEFTAREAEAYQKDQGEALKVQVEKILQDQSGDLEFTASRDRVSAQITEKLNSLGRFTDPVNKIKGDFLAAYMGVQARNLGVTPEEFAAKYMPTFVGSEQAGIEQPAYHGTVHEIKGRFDLSKVGTGEGAQAYGWGLYFADHKSVASSYSKVGRIDPMWGSTIWSESARNKLHALSNEAIQNKNEAAQIVYDESILGDFPPETLRRHIKENENLSDEQKAQGYAAVDVVKGMLESKGQLYAVDLPDDVIPKMLDWDKPVSQQPHIAALLNLRVEKNPDPLPGEDFAVMATILGEEVSVNAFKTKKEALNYVEKAEGGDIYESLSYQFGPKGLSKTLGDAGIPGIRYDDQFSRNTENLKTRNSVVWDQNVLDRMSEGMSNTLKQRVSTRLPTALKAKENPLESNLVVGLESAKMDPKTFSKNIALIRQYPNFRDNKSADTDDKAAEQFIDHVTSNLLWLFDQVPAETRARSKLWYDGALAIATRWESKFNISREQISAVMATLSPQKDWFQNVSVAERILAIMSEHQKTLWSLEMQATAEGLVAITPEQLDAVKDRTLSEIEDSTLQAVWLRVYDETYNNRGFRLVTPEGDFGPFSTNKDGSETATAWGSFGEMGKAISVFKDGSIANISEQLGDQHKVRNFYNNIYDPASEHGDVTIDTHAVAAALLRPLSGKAIEVNHNFGGMGASSSSVFGSKGTYGLYAEAYRRAAAQRGVLAREMQSITWEAIRGLYPAKFKAQAKNVEATEGVWNLYKKRRISLNEARTQILELAGGITPPEWSGHDLGDHEAPWGSSYTSELRQDERTNGAAGRGARSGAAAGTDAVDGTLKQSRFAPGSKLARGAEAVQQVRSNRQSSGEASWSYSREDGVRGTLWSPGEKLASELNAAGVTTPVFEELPLGDVPSAEKFTAAIQASKAKSGAVGAAVFVYPTETYAKMRLFLSEDGKTGVGIKDDGDIVSVFSNAGAGRAAMELAVAAGGTKLDAFDTILPEFYSAHGFVETGRDPWNEEYKPDGWDKTTFADYNGGEPDVVYMKLDQGSGLLEQQARGSFDPTTRTLALLAAADLSTFFHESAHYFLDLQATIASQPGAPVRVVEDLDKLLQWFGVEGATPDARLAAFNAARTALNDSITGTAFDAALAAKATKWHEAMAESFEQYLREGKAPSIELQGVFRSLRAWLKWVYKTVTDMYRVTKDPKYRLNDEVRLVFDRLLASDEEIAVARVGAKMNQLFETPEEAAKFGLDWEAYHKLAESDVDAAQEELAGKAVRDLKWLDNARSRMLKKLQAEGAEVRKVVRDRISEQVKSYPVYRAMRWLRSGEMTTEDGEEIKAEKGFRLNTDAIREMFPASGLDNLEVTALRGMTASDGLHPDLVAEMFGYSSGQQLIKEILAAQPMKDVIEGMTDQRMLEDHSELSDPQTMQESVNRAIYNQAHAKVLAAELGALEKALAGKTKTGTDKNGRTTSTRTLPKAAKEFAEQLVARVKVKDLNPAKYEAAAKRAAAEATKAMKAGKLEEAATAKRNELVNNYASQAAREAQAQITQAEKLFRKVLTGADAKIVKSRDLGLVNAARAVLSQFGFGGKAKSAMPYLELVRQYDPDTYNAVEASVRAAQDNAKPFETMTLEEVAILYNEIDALWNMARRMKVMEIDGNKMDRDELATEINNRLEQIGVPENGPGTTSAVTPMESLSLQFASIKAGLKRVESWVDVMDGPDKNGVFRRYIWNPIKLAADRYRADKVTHLRAFRTAFDEIAPTVKRGLIEAPELNYIFGKDSGGVALNEILHALLHTGNESNKRKLLLGRGWAVELENGTLDTTRWDLFLDRMIAEGHLTKQHFDFVQKVWDLLEQMKPGAQEAHRDAYGKYFDEVTADSFTNKFGTYRGGYVPAMVDGRIVKDNELKRLMEEGKEGMSYAFPGTSKGFTQKRTEYNKPMLLDLRTLPMHIDKVLKFTHLENPVRDVAKLLNDKRVSTPLNTMQPETINGMLQPWLTRAASQQVSTPMVGLGGLSKLFNTLRNRTGMATMFANLSNTAQQITGFALAGVVVKPSHLLSATAAYMKSPRKATALVASLSTYMDGRINNEVDALLGEVDAILLDPNVYESAVNWSKRHQYFMQSAVDNVMGPIIWMGAYNQALEENFDTVTAARQADAAIRQTQGSTMPEDVSRAETGPAYLRLFTQFASYFNMQANLLGSSFAKIPAELGMRQKVGRGFYIGLMGFAIPAILAEAIAQAFRGGPGDEDKDGEYLDDWLMSLLVYGPMRNVTAFVPGLGQLVNSTVARFTDNPLDDRISVGAAVGALERSASVPNDLYKLAIGEGKAEKTLRDVGTLVTLVTGLPIATLTKPVSYVAGVVEGATDPTSNADFARGLVSGTASKDSRN</sequence>
<name>A0A6J5RSY1_9CAUD</name>
<feature type="compositionally biased region" description="Polar residues" evidence="1">
    <location>
        <begin position="1323"/>
        <end position="1338"/>
    </location>
</feature>
<evidence type="ECO:0000313" key="3">
    <source>
        <dbReference type="EMBL" id="CAB4182635.1"/>
    </source>
</evidence>
<evidence type="ECO:0000313" key="5">
    <source>
        <dbReference type="EMBL" id="CAB4211348.1"/>
    </source>
</evidence>
<proteinExistence type="predicted"/>
<protein>
    <recommendedName>
        <fullName evidence="2">Large polyvalent protein associated domain-containing protein</fullName>
    </recommendedName>
</protein>
<evidence type="ECO:0000256" key="1">
    <source>
        <dbReference type="SAM" id="MobiDB-lite"/>
    </source>
</evidence>
<dbReference type="Pfam" id="PF23802">
    <property type="entry name" value="DUF7178"/>
    <property type="match status" value="2"/>
</dbReference>
<feature type="region of interest" description="Disordered" evidence="1">
    <location>
        <begin position="1254"/>
        <end position="1343"/>
    </location>
</feature>
<dbReference type="EMBL" id="LR797374">
    <property type="protein sequence ID" value="CAB4211348.1"/>
    <property type="molecule type" value="Genomic_DNA"/>
</dbReference>
<dbReference type="EMBL" id="LR798376">
    <property type="protein sequence ID" value="CAB5227340.1"/>
    <property type="molecule type" value="Genomic_DNA"/>
</dbReference>
<feature type="compositionally biased region" description="Low complexity" evidence="1">
    <location>
        <begin position="1282"/>
        <end position="1302"/>
    </location>
</feature>
<dbReference type="EMBL" id="LR797030">
    <property type="protein sequence ID" value="CAB4182635.1"/>
    <property type="molecule type" value="Genomic_DNA"/>
</dbReference>
<reference evidence="4" key="1">
    <citation type="submission" date="2020-05" db="EMBL/GenBank/DDBJ databases">
        <authorList>
            <person name="Chiriac C."/>
            <person name="Salcher M."/>
            <person name="Ghai R."/>
            <person name="Kavagutti S V."/>
        </authorList>
    </citation>
    <scope>NUCLEOTIDE SEQUENCE</scope>
</reference>
<dbReference type="InterPro" id="IPR040738">
    <property type="entry name" value="LPD22"/>
</dbReference>
<feature type="compositionally biased region" description="Basic and acidic residues" evidence="1">
    <location>
        <begin position="38"/>
        <end position="47"/>
    </location>
</feature>
<evidence type="ECO:0000313" key="4">
    <source>
        <dbReference type="EMBL" id="CAB4197276.1"/>
    </source>
</evidence>
<feature type="region of interest" description="Disordered" evidence="1">
    <location>
        <begin position="1"/>
        <end position="61"/>
    </location>
</feature>
<evidence type="ECO:0000259" key="2">
    <source>
        <dbReference type="Pfam" id="PF18834"/>
    </source>
</evidence>
<evidence type="ECO:0000313" key="6">
    <source>
        <dbReference type="EMBL" id="CAB5227340.1"/>
    </source>
</evidence>
<accession>A0A6J5RSY1</accession>
<dbReference type="Pfam" id="PF18834">
    <property type="entry name" value="LPD22"/>
    <property type="match status" value="1"/>
</dbReference>
<gene>
    <name evidence="3" type="ORF">UFOVP1077_15</name>
    <name evidence="4" type="ORF">UFOVP1316_3</name>
    <name evidence="5" type="ORF">UFOVP1428_12</name>
    <name evidence="6" type="ORF">UFOVP1526_32</name>
</gene>
<dbReference type="EMBL" id="LR797268">
    <property type="protein sequence ID" value="CAB4197276.1"/>
    <property type="molecule type" value="Genomic_DNA"/>
</dbReference>
<organism evidence="4">
    <name type="scientific">uncultured Caudovirales phage</name>
    <dbReference type="NCBI Taxonomy" id="2100421"/>
    <lineage>
        <taxon>Viruses</taxon>
        <taxon>Duplodnaviria</taxon>
        <taxon>Heunggongvirae</taxon>
        <taxon>Uroviricota</taxon>
        <taxon>Caudoviricetes</taxon>
        <taxon>Peduoviridae</taxon>
        <taxon>Maltschvirus</taxon>
        <taxon>Maltschvirus maltsch</taxon>
    </lineage>
</organism>
<feature type="compositionally biased region" description="Basic and acidic residues" evidence="1">
    <location>
        <begin position="1255"/>
        <end position="1264"/>
    </location>
</feature>
<dbReference type="InterPro" id="IPR055602">
    <property type="entry name" value="DUF7178"/>
</dbReference>
<feature type="domain" description="Large polyvalent protein associated" evidence="2">
    <location>
        <begin position="25"/>
        <end position="117"/>
    </location>
</feature>